<evidence type="ECO:0000256" key="6">
    <source>
        <dbReference type="ARBA" id="ARBA00022918"/>
    </source>
</evidence>
<keyword evidence="5" id="KW-0460">Magnesium</keyword>
<dbReference type="PRINTS" id="PR00866">
    <property type="entry name" value="RNADNAPOLMS"/>
</dbReference>
<comment type="catalytic activity">
    <reaction evidence="9">
        <text>DNA(n) + a 2'-deoxyribonucleoside 5'-triphosphate = DNA(n+1) + diphosphate</text>
        <dbReference type="Rhea" id="RHEA:22508"/>
        <dbReference type="Rhea" id="RHEA-COMP:17339"/>
        <dbReference type="Rhea" id="RHEA-COMP:17340"/>
        <dbReference type="ChEBI" id="CHEBI:33019"/>
        <dbReference type="ChEBI" id="CHEBI:61560"/>
        <dbReference type="ChEBI" id="CHEBI:173112"/>
        <dbReference type="EC" id="2.7.7.49"/>
    </reaction>
</comment>
<protein>
    <recommendedName>
        <fullName evidence="1">RNA-directed DNA polymerase</fullName>
        <ecNumber evidence="1">2.7.7.49</ecNumber>
    </recommendedName>
</protein>
<dbReference type="Pfam" id="PF00078">
    <property type="entry name" value="RVT_1"/>
    <property type="match status" value="1"/>
</dbReference>
<dbReference type="GO" id="GO:0003964">
    <property type="term" value="F:RNA-directed DNA polymerase activity"/>
    <property type="evidence" value="ECO:0007669"/>
    <property type="project" value="UniProtKB-KW"/>
</dbReference>
<dbReference type="Proteomes" id="UP000655420">
    <property type="component" value="Unassembled WGS sequence"/>
</dbReference>
<dbReference type="CDD" id="cd03487">
    <property type="entry name" value="RT_Bac_retron_II"/>
    <property type="match status" value="1"/>
</dbReference>
<keyword evidence="4" id="KW-0479">Metal-binding</keyword>
<dbReference type="PROSITE" id="PS50878">
    <property type="entry name" value="RT_POL"/>
    <property type="match status" value="1"/>
</dbReference>
<dbReference type="EC" id="2.7.7.49" evidence="1"/>
<evidence type="ECO:0000259" key="10">
    <source>
        <dbReference type="PROSITE" id="PS50878"/>
    </source>
</evidence>
<feature type="domain" description="Reverse transcriptase" evidence="10">
    <location>
        <begin position="134"/>
        <end position="364"/>
    </location>
</feature>
<dbReference type="PANTHER" id="PTHR34047:SF7">
    <property type="entry name" value="RNA-DIRECTED DNA POLYMERASE"/>
    <property type="match status" value="1"/>
</dbReference>
<sequence length="434" mass="46867">MKPRALAYRLAVSATQGAWSLPEVQAVLARRLPPAHRHLAKDIAAAMLSCGEGSDLTPPPQVVARALPGTPAFENLYLHCRNTNVWPAPETEPPVMRPLPPFDGLDLPQLPTEGELAAWLMLSPERLAQFADLAGRAEASPETAINHYFYRVVPKRAGGVRLIEAPKPALKGLQRQVLRGILDPVPVHRDAFGFVRGRGVTAGAARHAGEAVVLRFDLADFFHSVGRGRVFGIFRAMGYPHNAARCLAGLTTTAAPPWIMERLGAGDRPYLRIPHLPQGAPTSPALANLSAFGLDRRLAGLARRLGAAWSRYADDICFSGDPDIVAPLMAAVPGIVAEEGFRLNAAKTRVMRAQARQCVTGLVVNRHLNLPREEFDRLKAIIHRAASPGDARLADPRFRAALAGRIAWAEAVNPARGAKLRARLEAALAQKVAL</sequence>
<dbReference type="PANTHER" id="PTHR34047">
    <property type="entry name" value="NUCLEAR INTRON MATURASE 1, MITOCHONDRIAL-RELATED"/>
    <property type="match status" value="1"/>
</dbReference>
<evidence type="ECO:0000256" key="1">
    <source>
        <dbReference type="ARBA" id="ARBA00012493"/>
    </source>
</evidence>
<comment type="similarity">
    <text evidence="8">Belongs to the bacterial reverse transcriptase family.</text>
</comment>
<gene>
    <name evidence="11" type="ORF">H0I76_01490</name>
</gene>
<keyword evidence="12" id="KW-1185">Reference proteome</keyword>
<evidence type="ECO:0000256" key="3">
    <source>
        <dbReference type="ARBA" id="ARBA00022695"/>
    </source>
</evidence>
<evidence type="ECO:0000313" key="12">
    <source>
        <dbReference type="Proteomes" id="UP000655420"/>
    </source>
</evidence>
<reference evidence="11" key="1">
    <citation type="submission" date="2020-12" db="EMBL/GenBank/DDBJ databases">
        <title>Bacterial taxonomy.</title>
        <authorList>
            <person name="Pan X."/>
        </authorList>
    </citation>
    <scope>NUCLEOTIDE SEQUENCE</scope>
    <source>
        <strain evidence="11">M0105</strain>
    </source>
</reference>
<dbReference type="InterPro" id="IPR000123">
    <property type="entry name" value="Reverse_transcriptase_msDNA"/>
</dbReference>
<evidence type="ECO:0000256" key="2">
    <source>
        <dbReference type="ARBA" id="ARBA00022679"/>
    </source>
</evidence>
<keyword evidence="3" id="KW-0548">Nucleotidyltransferase</keyword>
<dbReference type="GO" id="GO:0046872">
    <property type="term" value="F:metal ion binding"/>
    <property type="evidence" value="ECO:0007669"/>
    <property type="project" value="UniProtKB-KW"/>
</dbReference>
<evidence type="ECO:0000256" key="5">
    <source>
        <dbReference type="ARBA" id="ARBA00022842"/>
    </source>
</evidence>
<dbReference type="RefSeq" id="WP_200606083.1">
    <property type="nucleotide sequence ID" value="NZ_JAEHHL010000001.1"/>
</dbReference>
<dbReference type="SUPFAM" id="SSF56672">
    <property type="entry name" value="DNA/RNA polymerases"/>
    <property type="match status" value="1"/>
</dbReference>
<evidence type="ECO:0000256" key="4">
    <source>
        <dbReference type="ARBA" id="ARBA00022723"/>
    </source>
</evidence>
<keyword evidence="6 11" id="KW-0695">RNA-directed DNA polymerase</keyword>
<evidence type="ECO:0000313" key="11">
    <source>
        <dbReference type="EMBL" id="MBK0397850.1"/>
    </source>
</evidence>
<dbReference type="GO" id="GO:0051607">
    <property type="term" value="P:defense response to virus"/>
    <property type="evidence" value="ECO:0007669"/>
    <property type="project" value="UniProtKB-KW"/>
</dbReference>
<comment type="caution">
    <text evidence="11">The sequence shown here is derived from an EMBL/GenBank/DDBJ whole genome shotgun (WGS) entry which is preliminary data.</text>
</comment>
<evidence type="ECO:0000256" key="9">
    <source>
        <dbReference type="ARBA" id="ARBA00048173"/>
    </source>
</evidence>
<dbReference type="EMBL" id="JAEHHL010000001">
    <property type="protein sequence ID" value="MBK0397850.1"/>
    <property type="molecule type" value="Genomic_DNA"/>
</dbReference>
<keyword evidence="2" id="KW-0808">Transferase</keyword>
<evidence type="ECO:0000256" key="8">
    <source>
        <dbReference type="ARBA" id="ARBA00034120"/>
    </source>
</evidence>
<accession>A0A8J7SEF0</accession>
<evidence type="ECO:0000256" key="7">
    <source>
        <dbReference type="ARBA" id="ARBA00023118"/>
    </source>
</evidence>
<dbReference type="InterPro" id="IPR043502">
    <property type="entry name" value="DNA/RNA_pol_sf"/>
</dbReference>
<keyword evidence="7" id="KW-0051">Antiviral defense</keyword>
<dbReference type="InterPro" id="IPR000477">
    <property type="entry name" value="RT_dom"/>
</dbReference>
<name>A0A8J7SEF0_9RHOB</name>
<organism evidence="11 12">
    <name type="scientific">Thermohalobaculum xanthum</name>
    <dbReference type="NCBI Taxonomy" id="2753746"/>
    <lineage>
        <taxon>Bacteria</taxon>
        <taxon>Pseudomonadati</taxon>
        <taxon>Pseudomonadota</taxon>
        <taxon>Alphaproteobacteria</taxon>
        <taxon>Rhodobacterales</taxon>
        <taxon>Paracoccaceae</taxon>
        <taxon>Thermohalobaculum</taxon>
    </lineage>
</organism>
<proteinExistence type="inferred from homology"/>
<dbReference type="AlphaFoldDB" id="A0A8J7SEF0"/>
<dbReference type="InterPro" id="IPR051083">
    <property type="entry name" value="GrpII_Intron_Splice-Mob/Def"/>
</dbReference>
<dbReference type="GO" id="GO:0003723">
    <property type="term" value="F:RNA binding"/>
    <property type="evidence" value="ECO:0007669"/>
    <property type="project" value="InterPro"/>
</dbReference>